<proteinExistence type="predicted"/>
<dbReference type="Pfam" id="PF13899">
    <property type="entry name" value="Thioredoxin_7"/>
    <property type="match status" value="1"/>
</dbReference>
<dbReference type="EMBL" id="QICN01000006">
    <property type="protein sequence ID" value="PXV67040.1"/>
    <property type="molecule type" value="Genomic_DNA"/>
</dbReference>
<dbReference type="InterPro" id="IPR036249">
    <property type="entry name" value="Thioredoxin-like_sf"/>
</dbReference>
<sequence length="450" mass="48576">MRRLMLCAVLSLAACDRTPSPPPAAAVEPAAAVATQKLSFEEAGELARERRQPLLVEFHAPWCYSCYYMATHVMTGPQWTAVHDRAVVVEVDADATQGAALKARYGIRALPSYLVLDAEGDEIGRILGEQTREAFYAALDEMLARGSDLDALAQAADGADAAAVAAARQLLASWHARYDAADALAWHASRDDDVRAALDADPAAAGWLARLRFLAAAQGGDAEACLQAGEAALTGDLGCARAYELGRYLGCAERQAPSRERLLVQREAMAQLVEQGAFGEARCADERSVVLTMTQLQSALGDTEAQAALLQRATADVERRLGGALDRDRNLADNLRVYVEQLARLTDNYTALDALMPALIDAWPQDYVYAFRHGRSLLARGEPAAALPFLEQAAQHAYGVNRLQVAEQRVRALLALDREDEARRVVGATLKANGPWFPEQAAALKALLKT</sequence>
<accession>A0A318E6F6</accession>
<dbReference type="PROSITE" id="PS51257">
    <property type="entry name" value="PROKAR_LIPOPROTEIN"/>
    <property type="match status" value="1"/>
</dbReference>
<organism evidence="2 3">
    <name type="scientific">Sinimarinibacterium flocculans</name>
    <dbReference type="NCBI Taxonomy" id="985250"/>
    <lineage>
        <taxon>Bacteria</taxon>
        <taxon>Pseudomonadati</taxon>
        <taxon>Pseudomonadota</taxon>
        <taxon>Gammaproteobacteria</taxon>
        <taxon>Nevskiales</taxon>
        <taxon>Nevskiaceae</taxon>
        <taxon>Sinimarinibacterium</taxon>
    </lineage>
</organism>
<protein>
    <submittedName>
        <fullName evidence="2">Thioredoxin-like protein</fullName>
    </submittedName>
</protein>
<comment type="caution">
    <text evidence="2">The sequence shown here is derived from an EMBL/GenBank/DDBJ whole genome shotgun (WGS) entry which is preliminary data.</text>
</comment>
<dbReference type="OrthoDB" id="195735at2"/>
<reference evidence="2 3" key="1">
    <citation type="submission" date="2018-04" db="EMBL/GenBank/DDBJ databases">
        <title>Genomic Encyclopedia of Type Strains, Phase IV (KMG-IV): sequencing the most valuable type-strain genomes for metagenomic binning, comparative biology and taxonomic classification.</title>
        <authorList>
            <person name="Goeker M."/>
        </authorList>
    </citation>
    <scope>NUCLEOTIDE SEQUENCE [LARGE SCALE GENOMIC DNA]</scope>
    <source>
        <strain evidence="2 3">DSM 104150</strain>
    </source>
</reference>
<evidence type="ECO:0000259" key="1">
    <source>
        <dbReference type="PROSITE" id="PS51352"/>
    </source>
</evidence>
<name>A0A318E6F6_9GAMM</name>
<dbReference type="Proteomes" id="UP000248330">
    <property type="component" value="Unassembled WGS sequence"/>
</dbReference>
<dbReference type="PROSITE" id="PS51352">
    <property type="entry name" value="THIOREDOXIN_2"/>
    <property type="match status" value="1"/>
</dbReference>
<evidence type="ECO:0000313" key="3">
    <source>
        <dbReference type="Proteomes" id="UP000248330"/>
    </source>
</evidence>
<gene>
    <name evidence="2" type="ORF">C8D93_10613</name>
</gene>
<feature type="domain" description="Thioredoxin" evidence="1">
    <location>
        <begin position="16"/>
        <end position="144"/>
    </location>
</feature>
<dbReference type="Gene3D" id="3.40.30.10">
    <property type="entry name" value="Glutaredoxin"/>
    <property type="match status" value="1"/>
</dbReference>
<dbReference type="InterPro" id="IPR013766">
    <property type="entry name" value="Thioredoxin_domain"/>
</dbReference>
<dbReference type="CDD" id="cd02947">
    <property type="entry name" value="TRX_family"/>
    <property type="match status" value="1"/>
</dbReference>
<dbReference type="SUPFAM" id="SSF52833">
    <property type="entry name" value="Thioredoxin-like"/>
    <property type="match status" value="1"/>
</dbReference>
<evidence type="ECO:0000313" key="2">
    <source>
        <dbReference type="EMBL" id="PXV67040.1"/>
    </source>
</evidence>
<keyword evidence="3" id="KW-1185">Reference proteome</keyword>
<dbReference type="AlphaFoldDB" id="A0A318E6F6"/>
<dbReference type="RefSeq" id="WP_110265365.1">
    <property type="nucleotide sequence ID" value="NZ_CAKZQT010000016.1"/>
</dbReference>